<dbReference type="AlphaFoldDB" id="A0A2P2P2E7"/>
<dbReference type="EMBL" id="GGEC01068451">
    <property type="protein sequence ID" value="MBX48935.1"/>
    <property type="molecule type" value="Transcribed_RNA"/>
</dbReference>
<name>A0A2P2P2E7_RHIMU</name>
<evidence type="ECO:0000313" key="1">
    <source>
        <dbReference type="EMBL" id="MBX48935.1"/>
    </source>
</evidence>
<reference evidence="1" key="1">
    <citation type="submission" date="2018-02" db="EMBL/GenBank/DDBJ databases">
        <title>Rhizophora mucronata_Transcriptome.</title>
        <authorList>
            <person name="Meera S.P."/>
            <person name="Sreeshan A."/>
            <person name="Augustine A."/>
        </authorList>
    </citation>
    <scope>NUCLEOTIDE SEQUENCE</scope>
    <source>
        <tissue evidence="1">Leaf</tissue>
    </source>
</reference>
<protein>
    <submittedName>
        <fullName evidence="1">Uncharacterized protein</fullName>
    </submittedName>
</protein>
<proteinExistence type="predicted"/>
<organism evidence="1">
    <name type="scientific">Rhizophora mucronata</name>
    <name type="common">Asiatic mangrove</name>
    <dbReference type="NCBI Taxonomy" id="61149"/>
    <lineage>
        <taxon>Eukaryota</taxon>
        <taxon>Viridiplantae</taxon>
        <taxon>Streptophyta</taxon>
        <taxon>Embryophyta</taxon>
        <taxon>Tracheophyta</taxon>
        <taxon>Spermatophyta</taxon>
        <taxon>Magnoliopsida</taxon>
        <taxon>eudicotyledons</taxon>
        <taxon>Gunneridae</taxon>
        <taxon>Pentapetalae</taxon>
        <taxon>rosids</taxon>
        <taxon>fabids</taxon>
        <taxon>Malpighiales</taxon>
        <taxon>Rhizophoraceae</taxon>
        <taxon>Rhizophora</taxon>
    </lineage>
</organism>
<accession>A0A2P2P2E7</accession>
<sequence length="50" mass="6087">MSNAVNIKIFPFLFRSKFINLFHQLMWHVTSTNLQIQQALQGKRFKFFRN</sequence>